<dbReference type="PANTHER" id="PTHR11229:SF16">
    <property type="entry name" value="LARGE RIBOSOMAL SUBUNIT PROTEIN UL3C"/>
    <property type="match status" value="1"/>
</dbReference>
<comment type="caution">
    <text evidence="8">The sequence shown here is derived from an EMBL/GenBank/DDBJ whole genome shotgun (WGS) entry which is preliminary data.</text>
</comment>
<feature type="region of interest" description="Disordered" evidence="7">
    <location>
        <begin position="122"/>
        <end position="142"/>
    </location>
</feature>
<dbReference type="InterPro" id="IPR009000">
    <property type="entry name" value="Transl_B-barrel_sf"/>
</dbReference>
<evidence type="ECO:0000256" key="7">
    <source>
        <dbReference type="SAM" id="MobiDB-lite"/>
    </source>
</evidence>
<protein>
    <recommendedName>
        <fullName evidence="6">50S ribosomal protein L3</fullName>
    </recommendedName>
</protein>
<evidence type="ECO:0000256" key="6">
    <source>
        <dbReference type="NCBIfam" id="TIGR03625"/>
    </source>
</evidence>
<evidence type="ECO:0000256" key="2">
    <source>
        <dbReference type="ARBA" id="ARBA00022730"/>
    </source>
</evidence>
<dbReference type="Pfam" id="PF00297">
    <property type="entry name" value="Ribosomal_L3"/>
    <property type="match status" value="1"/>
</dbReference>
<evidence type="ECO:0000256" key="1">
    <source>
        <dbReference type="ARBA" id="ARBA00006540"/>
    </source>
</evidence>
<proteinExistence type="inferred from homology"/>
<keyword evidence="5" id="KW-0687">Ribonucleoprotein</keyword>
<keyword evidence="4 8" id="KW-0689">Ribosomal protein</keyword>
<dbReference type="NCBIfam" id="TIGR03625">
    <property type="entry name" value="L3_bact"/>
    <property type="match status" value="1"/>
</dbReference>
<comment type="similarity">
    <text evidence="1">Belongs to the universal ribosomal protein uL3 family.</text>
</comment>
<evidence type="ECO:0000256" key="4">
    <source>
        <dbReference type="ARBA" id="ARBA00022980"/>
    </source>
</evidence>
<sequence length="198" mass="21198">MVTVLGVKKMMSQVYDDKGRVVPVTVVDLNGVCLAKRGDEKSLIGIGKRKTSGQRDNGQYKELGYVPQLVKEVDSNNFDDNHKIGDEFDISKIESSETVHITGTAKGKGFTGVVKRWGFAGGPKTHGQSDRHRAPGSIGAGTTPGRVLKGKKMAGRVGGNKVTVKNLKVVKVDKNNKLVLVKGAVPGPNGSFVVLRFI</sequence>
<organism evidence="8 9">
    <name type="scientific">Candidatus Dojkabacteria bacterium</name>
    <dbReference type="NCBI Taxonomy" id="2099670"/>
    <lineage>
        <taxon>Bacteria</taxon>
        <taxon>Candidatus Dojkabacteria</taxon>
    </lineage>
</organism>
<dbReference type="AlphaFoldDB" id="A0A955RKF0"/>
<evidence type="ECO:0000256" key="5">
    <source>
        <dbReference type="ARBA" id="ARBA00023274"/>
    </source>
</evidence>
<evidence type="ECO:0000256" key="3">
    <source>
        <dbReference type="ARBA" id="ARBA00022884"/>
    </source>
</evidence>
<dbReference type="Proteomes" id="UP000754563">
    <property type="component" value="Unassembled WGS sequence"/>
</dbReference>
<dbReference type="SUPFAM" id="SSF50447">
    <property type="entry name" value="Translation proteins"/>
    <property type="match status" value="1"/>
</dbReference>
<dbReference type="PANTHER" id="PTHR11229">
    <property type="entry name" value="50S RIBOSOMAL PROTEIN L3"/>
    <property type="match status" value="1"/>
</dbReference>
<keyword evidence="2" id="KW-0699">rRNA-binding</keyword>
<gene>
    <name evidence="8" type="primary">rplC</name>
    <name evidence="8" type="ORF">KC717_04120</name>
</gene>
<dbReference type="GO" id="GO:0003735">
    <property type="term" value="F:structural constituent of ribosome"/>
    <property type="evidence" value="ECO:0007669"/>
    <property type="project" value="UniProtKB-UniRule"/>
</dbReference>
<reference evidence="8" key="1">
    <citation type="submission" date="2020-04" db="EMBL/GenBank/DDBJ databases">
        <authorList>
            <person name="Zhang T."/>
        </authorList>
    </citation>
    <scope>NUCLEOTIDE SEQUENCE</scope>
    <source>
        <strain evidence="8">HKST-UBA11</strain>
    </source>
</reference>
<dbReference type="FunFam" id="2.40.30.10:FF:000004">
    <property type="entry name" value="50S ribosomal protein L3"/>
    <property type="match status" value="1"/>
</dbReference>
<evidence type="ECO:0000313" key="8">
    <source>
        <dbReference type="EMBL" id="MCA9385809.1"/>
    </source>
</evidence>
<dbReference type="EMBL" id="JAGQLH010000047">
    <property type="protein sequence ID" value="MCA9385809.1"/>
    <property type="molecule type" value="Genomic_DNA"/>
</dbReference>
<accession>A0A955RKF0</accession>
<dbReference type="Gene3D" id="2.40.30.10">
    <property type="entry name" value="Translation factors"/>
    <property type="match status" value="1"/>
</dbReference>
<dbReference type="GO" id="GO:0006412">
    <property type="term" value="P:translation"/>
    <property type="evidence" value="ECO:0007669"/>
    <property type="project" value="UniProtKB-UniRule"/>
</dbReference>
<dbReference type="GO" id="GO:0022625">
    <property type="term" value="C:cytosolic large ribosomal subunit"/>
    <property type="evidence" value="ECO:0007669"/>
    <property type="project" value="TreeGrafter"/>
</dbReference>
<evidence type="ECO:0000313" key="9">
    <source>
        <dbReference type="Proteomes" id="UP000754563"/>
    </source>
</evidence>
<keyword evidence="3" id="KW-0694">RNA-binding</keyword>
<dbReference type="GO" id="GO:0019843">
    <property type="term" value="F:rRNA binding"/>
    <property type="evidence" value="ECO:0007669"/>
    <property type="project" value="UniProtKB-KW"/>
</dbReference>
<dbReference type="InterPro" id="IPR019927">
    <property type="entry name" value="Ribosomal_uL3_bac/org-type"/>
</dbReference>
<reference evidence="8" key="2">
    <citation type="journal article" date="2021" name="Microbiome">
        <title>Successional dynamics and alternative stable states in a saline activated sludge microbial community over 9 years.</title>
        <authorList>
            <person name="Wang Y."/>
            <person name="Ye J."/>
            <person name="Ju F."/>
            <person name="Liu L."/>
            <person name="Boyd J.A."/>
            <person name="Deng Y."/>
            <person name="Parks D.H."/>
            <person name="Jiang X."/>
            <person name="Yin X."/>
            <person name="Woodcroft B.J."/>
            <person name="Tyson G.W."/>
            <person name="Hugenholtz P."/>
            <person name="Polz M.F."/>
            <person name="Zhang T."/>
        </authorList>
    </citation>
    <scope>NUCLEOTIDE SEQUENCE</scope>
    <source>
        <strain evidence="8">HKST-UBA11</strain>
    </source>
</reference>
<dbReference type="InterPro" id="IPR000597">
    <property type="entry name" value="Ribosomal_uL3"/>
</dbReference>
<name>A0A955RKF0_9BACT</name>